<sequence length="392" mass="42405">MTTEKLVAHPWLPAAPRPARRAVLAACAGGLLALRPRAGLATVPTEWPAFRQRFVTPEGRVLDTGNGNISHSEGQGAALLFAVRADDRATFERVLSWTRTVLRRPTDALLAWRYRPGTATPVSDLNNATDGDLMVAWALTEAAERWGAAQHRALAVQMGRDLLRRVVLSQGDEIVLLPGAEGFFRPDHLVLNPSYYVIPAFRALDRVLPSPHWRALEESGVALASRARFGRWRLPPDWVTLPRGAGRPGLAAGWPPRFSYDAVRVPLYLAWGGRTDGAALRSAVEFWSDPAHASPPAWADLRTNAIAPYGGDAGQRAVERLAQASLYGSGRAALLPRVAGAPHYYAASLVMMSQLAWRDLSVPEPGNPGSSPSTAGASSQPWLLSLLSPGRR</sequence>
<dbReference type="EC" id="3.2.1.4" evidence="3"/>
<evidence type="ECO:0000256" key="2">
    <source>
        <dbReference type="ARBA" id="ARBA00009209"/>
    </source>
</evidence>
<dbReference type="SUPFAM" id="SSF48208">
    <property type="entry name" value="Six-hairpin glycosidases"/>
    <property type="match status" value="1"/>
</dbReference>
<gene>
    <name evidence="9" type="ORF">FHS87_000324</name>
</gene>
<evidence type="ECO:0000256" key="7">
    <source>
        <dbReference type="ARBA" id="ARBA00023326"/>
    </source>
</evidence>
<organism evidence="9 10">
    <name type="scientific">Muricoccus pecuniae</name>
    <dbReference type="NCBI Taxonomy" id="693023"/>
    <lineage>
        <taxon>Bacteria</taxon>
        <taxon>Pseudomonadati</taxon>
        <taxon>Pseudomonadota</taxon>
        <taxon>Alphaproteobacteria</taxon>
        <taxon>Acetobacterales</taxon>
        <taxon>Roseomonadaceae</taxon>
        <taxon>Muricoccus</taxon>
    </lineage>
</organism>
<keyword evidence="10" id="KW-1185">Reference proteome</keyword>
<comment type="catalytic activity">
    <reaction evidence="1">
        <text>Endohydrolysis of (1-&gt;4)-beta-D-glucosidic linkages in cellulose, lichenin and cereal beta-D-glucans.</text>
        <dbReference type="EC" id="3.2.1.4"/>
    </reaction>
</comment>
<feature type="compositionally biased region" description="Low complexity" evidence="8">
    <location>
        <begin position="367"/>
        <end position="392"/>
    </location>
</feature>
<keyword evidence="4 9" id="KW-0378">Hydrolase</keyword>
<evidence type="ECO:0000256" key="8">
    <source>
        <dbReference type="SAM" id="MobiDB-lite"/>
    </source>
</evidence>
<keyword evidence="7" id="KW-0119">Carbohydrate metabolism</keyword>
<dbReference type="Proteomes" id="UP000580654">
    <property type="component" value="Unassembled WGS sequence"/>
</dbReference>
<evidence type="ECO:0000313" key="10">
    <source>
        <dbReference type="Proteomes" id="UP000580654"/>
    </source>
</evidence>
<dbReference type="InterPro" id="IPR008928">
    <property type="entry name" value="6-hairpin_glycosidase_sf"/>
</dbReference>
<name>A0A840YEK7_9PROT</name>
<proteinExistence type="inferred from homology"/>
<evidence type="ECO:0000256" key="6">
    <source>
        <dbReference type="ARBA" id="ARBA00023295"/>
    </source>
</evidence>
<dbReference type="GO" id="GO:0030245">
    <property type="term" value="P:cellulose catabolic process"/>
    <property type="evidence" value="ECO:0007669"/>
    <property type="project" value="UniProtKB-KW"/>
</dbReference>
<feature type="region of interest" description="Disordered" evidence="8">
    <location>
        <begin position="363"/>
        <end position="392"/>
    </location>
</feature>
<protein>
    <recommendedName>
        <fullName evidence="3">cellulase</fullName>
        <ecNumber evidence="3">3.2.1.4</ecNumber>
    </recommendedName>
</protein>
<reference evidence="9 10" key="1">
    <citation type="submission" date="2020-08" db="EMBL/GenBank/DDBJ databases">
        <title>Genomic Encyclopedia of Type Strains, Phase IV (KMG-IV): sequencing the most valuable type-strain genomes for metagenomic binning, comparative biology and taxonomic classification.</title>
        <authorList>
            <person name="Goeker M."/>
        </authorList>
    </citation>
    <scope>NUCLEOTIDE SEQUENCE [LARGE SCALE GENOMIC DNA]</scope>
    <source>
        <strain evidence="9 10">DSM 25622</strain>
    </source>
</reference>
<dbReference type="GO" id="GO:0008810">
    <property type="term" value="F:cellulase activity"/>
    <property type="evidence" value="ECO:0007669"/>
    <property type="project" value="UniProtKB-EC"/>
</dbReference>
<dbReference type="AlphaFoldDB" id="A0A840YEK7"/>
<evidence type="ECO:0000256" key="4">
    <source>
        <dbReference type="ARBA" id="ARBA00022801"/>
    </source>
</evidence>
<keyword evidence="7" id="KW-0624">Polysaccharide degradation</keyword>
<keyword evidence="6 9" id="KW-0326">Glycosidase</keyword>
<evidence type="ECO:0000256" key="5">
    <source>
        <dbReference type="ARBA" id="ARBA00023001"/>
    </source>
</evidence>
<keyword evidence="5" id="KW-0136">Cellulose degradation</keyword>
<dbReference type="Gene3D" id="1.50.10.10">
    <property type="match status" value="1"/>
</dbReference>
<dbReference type="Pfam" id="PF01270">
    <property type="entry name" value="Glyco_hydro_8"/>
    <property type="match status" value="1"/>
</dbReference>
<comment type="similarity">
    <text evidence="2">Belongs to the glycosyl hydrolase 8 (cellulase D) family.</text>
</comment>
<dbReference type="RefSeq" id="WP_184513119.1">
    <property type="nucleotide sequence ID" value="NZ_JACIJD010000001.1"/>
</dbReference>
<dbReference type="PRINTS" id="PR00735">
    <property type="entry name" value="GLHYDRLASE8"/>
</dbReference>
<dbReference type="InterPro" id="IPR012341">
    <property type="entry name" value="6hp_glycosidase-like_sf"/>
</dbReference>
<accession>A0A840YEK7</accession>
<evidence type="ECO:0000313" key="9">
    <source>
        <dbReference type="EMBL" id="MBB5692313.1"/>
    </source>
</evidence>
<evidence type="ECO:0000256" key="3">
    <source>
        <dbReference type="ARBA" id="ARBA00012601"/>
    </source>
</evidence>
<evidence type="ECO:0000256" key="1">
    <source>
        <dbReference type="ARBA" id="ARBA00000966"/>
    </source>
</evidence>
<dbReference type="EMBL" id="JACIJD010000001">
    <property type="protein sequence ID" value="MBB5692313.1"/>
    <property type="molecule type" value="Genomic_DNA"/>
</dbReference>
<dbReference type="InterPro" id="IPR002037">
    <property type="entry name" value="Glyco_hydro_8"/>
</dbReference>
<comment type="caution">
    <text evidence="9">The sequence shown here is derived from an EMBL/GenBank/DDBJ whole genome shotgun (WGS) entry which is preliminary data.</text>
</comment>